<organism evidence="3 4">
    <name type="scientific">Sphingobacterium allocomposti</name>
    <dbReference type="NCBI Taxonomy" id="415956"/>
    <lineage>
        <taxon>Bacteria</taxon>
        <taxon>Pseudomonadati</taxon>
        <taxon>Bacteroidota</taxon>
        <taxon>Sphingobacteriia</taxon>
        <taxon>Sphingobacteriales</taxon>
        <taxon>Sphingobacteriaceae</taxon>
        <taxon>Sphingobacterium</taxon>
    </lineage>
</organism>
<accession>A0A5S5DPM8</accession>
<evidence type="ECO:0000256" key="1">
    <source>
        <dbReference type="ARBA" id="ARBA00008542"/>
    </source>
</evidence>
<reference evidence="3 4" key="1">
    <citation type="submission" date="2019-07" db="EMBL/GenBank/DDBJ databases">
        <title>Genomic Encyclopedia of Archaeal and Bacterial Type Strains, Phase II (KMG-II): from individual species to whole genera.</title>
        <authorList>
            <person name="Goeker M."/>
        </authorList>
    </citation>
    <scope>NUCLEOTIDE SEQUENCE [LARGE SCALE GENOMIC DNA]</scope>
    <source>
        <strain evidence="3 4">DSM 18850</strain>
    </source>
</reference>
<evidence type="ECO:0000313" key="4">
    <source>
        <dbReference type="Proteomes" id="UP000325105"/>
    </source>
</evidence>
<dbReference type="GO" id="GO:0006508">
    <property type="term" value="P:proteolysis"/>
    <property type="evidence" value="ECO:0007669"/>
    <property type="project" value="UniProtKB-KW"/>
</dbReference>
<dbReference type="Pfam" id="PF01965">
    <property type="entry name" value="DJ-1_PfpI"/>
    <property type="match status" value="1"/>
</dbReference>
<evidence type="ECO:0000259" key="2">
    <source>
        <dbReference type="Pfam" id="PF01965"/>
    </source>
</evidence>
<gene>
    <name evidence="3" type="ORF">BC792_105140</name>
</gene>
<comment type="caution">
    <text evidence="3">The sequence shown here is derived from an EMBL/GenBank/DDBJ whole genome shotgun (WGS) entry which is preliminary data.</text>
</comment>
<dbReference type="RefSeq" id="WP_148908034.1">
    <property type="nucleotide sequence ID" value="NZ_VNHX01000005.1"/>
</dbReference>
<keyword evidence="3" id="KW-0645">Protease</keyword>
<protein>
    <submittedName>
        <fullName evidence="3">Protease I</fullName>
    </submittedName>
</protein>
<dbReference type="PANTHER" id="PTHR42733:SF12">
    <property type="entry name" value="PROTEINASE"/>
    <property type="match status" value="1"/>
</dbReference>
<dbReference type="GO" id="GO:0008233">
    <property type="term" value="F:peptidase activity"/>
    <property type="evidence" value="ECO:0007669"/>
    <property type="project" value="UniProtKB-KW"/>
</dbReference>
<sequence>MEKRIAILTEEGFEEIELTSPKQALEEHGFEVDIVSPNKAGRIKSWNHTDWGTEFDVDKHVSEADANQYAAVILPGGVINPDKLRISEESISFLNAFADQQKLIAAICHGPLILTENGYVKDKRMTSVKNIRTDLIHAGAQWEDSEVVLDGQLITSRTPDDLPAFNRAILSFLNVNQ</sequence>
<feature type="domain" description="DJ-1/PfpI" evidence="2">
    <location>
        <begin position="3"/>
        <end position="170"/>
    </location>
</feature>
<comment type="similarity">
    <text evidence="1">Belongs to the peptidase C56 family.</text>
</comment>
<evidence type="ECO:0000313" key="3">
    <source>
        <dbReference type="EMBL" id="TYP96649.1"/>
    </source>
</evidence>
<keyword evidence="3" id="KW-0378">Hydrolase</keyword>
<dbReference type="CDD" id="cd03134">
    <property type="entry name" value="GATase1_PfpI_like"/>
    <property type="match status" value="1"/>
</dbReference>
<keyword evidence="4" id="KW-1185">Reference proteome</keyword>
<dbReference type="InterPro" id="IPR006286">
    <property type="entry name" value="C56_PfpI-like"/>
</dbReference>
<dbReference type="PANTHER" id="PTHR42733">
    <property type="entry name" value="DJ-1 PROTEIN"/>
    <property type="match status" value="1"/>
</dbReference>
<dbReference type="OrthoDB" id="9792284at2"/>
<dbReference type="NCBIfam" id="TIGR01382">
    <property type="entry name" value="PfpI"/>
    <property type="match status" value="1"/>
</dbReference>
<dbReference type="PROSITE" id="PS51276">
    <property type="entry name" value="PEPTIDASE_C56_PFPI"/>
    <property type="match status" value="1"/>
</dbReference>
<name>A0A5S5DPM8_9SPHI</name>
<proteinExistence type="inferred from homology"/>
<dbReference type="AlphaFoldDB" id="A0A5S5DPM8"/>
<dbReference type="EMBL" id="VNHX01000005">
    <property type="protein sequence ID" value="TYP96649.1"/>
    <property type="molecule type" value="Genomic_DNA"/>
</dbReference>
<dbReference type="Proteomes" id="UP000325105">
    <property type="component" value="Unassembled WGS sequence"/>
</dbReference>
<dbReference type="Gene3D" id="3.40.50.880">
    <property type="match status" value="1"/>
</dbReference>
<dbReference type="SUPFAM" id="SSF52317">
    <property type="entry name" value="Class I glutamine amidotransferase-like"/>
    <property type="match status" value="1"/>
</dbReference>
<dbReference type="InterPro" id="IPR029062">
    <property type="entry name" value="Class_I_gatase-like"/>
</dbReference>
<dbReference type="InterPro" id="IPR002818">
    <property type="entry name" value="DJ-1/PfpI"/>
</dbReference>